<reference evidence="2 3" key="1">
    <citation type="journal article" date="2014" name="Nat. Commun.">
        <title>Klebsormidium flaccidum genome reveals primary factors for plant terrestrial adaptation.</title>
        <authorList>
            <person name="Hori K."/>
            <person name="Maruyama F."/>
            <person name="Fujisawa T."/>
            <person name="Togashi T."/>
            <person name="Yamamoto N."/>
            <person name="Seo M."/>
            <person name="Sato S."/>
            <person name="Yamada T."/>
            <person name="Mori H."/>
            <person name="Tajima N."/>
            <person name="Moriyama T."/>
            <person name="Ikeuchi M."/>
            <person name="Watanabe M."/>
            <person name="Wada H."/>
            <person name="Kobayashi K."/>
            <person name="Saito M."/>
            <person name="Masuda T."/>
            <person name="Sasaki-Sekimoto Y."/>
            <person name="Mashiguchi K."/>
            <person name="Awai K."/>
            <person name="Shimojima M."/>
            <person name="Masuda S."/>
            <person name="Iwai M."/>
            <person name="Nobusawa T."/>
            <person name="Narise T."/>
            <person name="Kondo S."/>
            <person name="Saito H."/>
            <person name="Sato R."/>
            <person name="Murakawa M."/>
            <person name="Ihara Y."/>
            <person name="Oshima-Yamada Y."/>
            <person name="Ohtaka K."/>
            <person name="Satoh M."/>
            <person name="Sonobe K."/>
            <person name="Ishii M."/>
            <person name="Ohtani R."/>
            <person name="Kanamori-Sato M."/>
            <person name="Honoki R."/>
            <person name="Miyazaki D."/>
            <person name="Mochizuki H."/>
            <person name="Umetsu J."/>
            <person name="Higashi K."/>
            <person name="Shibata D."/>
            <person name="Kamiya Y."/>
            <person name="Sato N."/>
            <person name="Nakamura Y."/>
            <person name="Tabata S."/>
            <person name="Ida S."/>
            <person name="Kurokawa K."/>
            <person name="Ohta H."/>
        </authorList>
    </citation>
    <scope>NUCLEOTIDE SEQUENCE [LARGE SCALE GENOMIC DNA]</scope>
    <source>
        <strain evidence="2 3">NIES-2285</strain>
    </source>
</reference>
<feature type="compositionally biased region" description="Polar residues" evidence="1">
    <location>
        <begin position="134"/>
        <end position="143"/>
    </location>
</feature>
<evidence type="ECO:0000313" key="2">
    <source>
        <dbReference type="EMBL" id="GAQ93535.1"/>
    </source>
</evidence>
<protein>
    <submittedName>
        <fullName evidence="2">Uncharacterized protein</fullName>
    </submittedName>
</protein>
<feature type="region of interest" description="Disordered" evidence="1">
    <location>
        <begin position="110"/>
        <end position="187"/>
    </location>
</feature>
<proteinExistence type="predicted"/>
<accession>A0A1Y1IRK6</accession>
<dbReference type="EMBL" id="DF238576">
    <property type="protein sequence ID" value="GAQ93535.1"/>
    <property type="molecule type" value="Genomic_DNA"/>
</dbReference>
<feature type="compositionally biased region" description="Basic and acidic residues" evidence="1">
    <location>
        <begin position="158"/>
        <end position="171"/>
    </location>
</feature>
<dbReference type="AlphaFoldDB" id="A0A1Y1IRK6"/>
<feature type="region of interest" description="Disordered" evidence="1">
    <location>
        <begin position="1"/>
        <end position="44"/>
    </location>
</feature>
<evidence type="ECO:0000313" key="3">
    <source>
        <dbReference type="Proteomes" id="UP000054558"/>
    </source>
</evidence>
<evidence type="ECO:0000256" key="1">
    <source>
        <dbReference type="SAM" id="MobiDB-lite"/>
    </source>
</evidence>
<name>A0A1Y1IRK6_KLENI</name>
<organism evidence="2 3">
    <name type="scientific">Klebsormidium nitens</name>
    <name type="common">Green alga</name>
    <name type="synonym">Ulothrix nitens</name>
    <dbReference type="NCBI Taxonomy" id="105231"/>
    <lineage>
        <taxon>Eukaryota</taxon>
        <taxon>Viridiplantae</taxon>
        <taxon>Streptophyta</taxon>
        <taxon>Klebsormidiophyceae</taxon>
        <taxon>Klebsormidiales</taxon>
        <taxon>Klebsormidiaceae</taxon>
        <taxon>Klebsormidium</taxon>
    </lineage>
</organism>
<feature type="non-terminal residue" evidence="2">
    <location>
        <position position="1"/>
    </location>
</feature>
<sequence>GHPPRTLGAHPITPVKKLPPPSPSPAEDKALCQDSTGHVGAEKGQRTVAYAEKGAAVRIDEQETPRAGAKVQVAGKRVVNLKHASASHVDEVAVSTQLLPATSHSVADVFKIGAPEAPPHGAGLEGSAKGAFPSSESEQTTGSVPAGETSKGAAGDGNKADTVPESKKENESAQASPQAASDEEVAT</sequence>
<keyword evidence="3" id="KW-1185">Reference proteome</keyword>
<dbReference type="Proteomes" id="UP000054558">
    <property type="component" value="Unassembled WGS sequence"/>
</dbReference>
<gene>
    <name evidence="2" type="ORF">KFL_016270020</name>
</gene>